<evidence type="ECO:0000313" key="3">
    <source>
        <dbReference type="Proteomes" id="UP001054945"/>
    </source>
</evidence>
<evidence type="ECO:0000256" key="1">
    <source>
        <dbReference type="SAM" id="MobiDB-lite"/>
    </source>
</evidence>
<evidence type="ECO:0000313" key="2">
    <source>
        <dbReference type="EMBL" id="GIX94335.1"/>
    </source>
</evidence>
<name>A0AAV4PCL8_CAEEX</name>
<gene>
    <name evidence="2" type="ORF">CEXT_486801</name>
</gene>
<accession>A0AAV4PCL8</accession>
<dbReference type="Proteomes" id="UP001054945">
    <property type="component" value="Unassembled WGS sequence"/>
</dbReference>
<organism evidence="2 3">
    <name type="scientific">Caerostris extrusa</name>
    <name type="common">Bark spider</name>
    <name type="synonym">Caerostris bankana</name>
    <dbReference type="NCBI Taxonomy" id="172846"/>
    <lineage>
        <taxon>Eukaryota</taxon>
        <taxon>Metazoa</taxon>
        <taxon>Ecdysozoa</taxon>
        <taxon>Arthropoda</taxon>
        <taxon>Chelicerata</taxon>
        <taxon>Arachnida</taxon>
        <taxon>Araneae</taxon>
        <taxon>Araneomorphae</taxon>
        <taxon>Entelegynae</taxon>
        <taxon>Araneoidea</taxon>
        <taxon>Araneidae</taxon>
        <taxon>Caerostris</taxon>
    </lineage>
</organism>
<reference evidence="2 3" key="1">
    <citation type="submission" date="2021-06" db="EMBL/GenBank/DDBJ databases">
        <title>Caerostris extrusa draft genome.</title>
        <authorList>
            <person name="Kono N."/>
            <person name="Arakawa K."/>
        </authorList>
    </citation>
    <scope>NUCLEOTIDE SEQUENCE [LARGE SCALE GENOMIC DNA]</scope>
</reference>
<sequence length="100" mass="10746">MVSLFNFIEWGEGDDNIAINRHQPLHGAVRARGRNGAEQGKKNLLPGKWSVSSISSSGVRVTTPEPLTDINISMKQSELEGVMARSRGSSCSDHQGALGN</sequence>
<protein>
    <submittedName>
        <fullName evidence="2">Uncharacterized protein</fullName>
    </submittedName>
</protein>
<comment type="caution">
    <text evidence="2">The sequence shown here is derived from an EMBL/GenBank/DDBJ whole genome shotgun (WGS) entry which is preliminary data.</text>
</comment>
<dbReference type="EMBL" id="BPLR01004362">
    <property type="protein sequence ID" value="GIX94335.1"/>
    <property type="molecule type" value="Genomic_DNA"/>
</dbReference>
<keyword evidence="3" id="KW-1185">Reference proteome</keyword>
<dbReference type="AlphaFoldDB" id="A0AAV4PCL8"/>
<proteinExistence type="predicted"/>
<feature type="region of interest" description="Disordered" evidence="1">
    <location>
        <begin position="81"/>
        <end position="100"/>
    </location>
</feature>